<evidence type="ECO:0000313" key="3">
    <source>
        <dbReference type="EMBL" id="TVM17312.1"/>
    </source>
</evidence>
<evidence type="ECO:0000256" key="1">
    <source>
        <dbReference type="SAM" id="MobiDB-lite"/>
    </source>
</evidence>
<gene>
    <name evidence="3" type="ORF">DPQ33_08995</name>
</gene>
<protein>
    <submittedName>
        <fullName evidence="3">Uncharacterized protein</fullName>
    </submittedName>
</protein>
<evidence type="ECO:0000256" key="2">
    <source>
        <dbReference type="SAM" id="Phobius"/>
    </source>
</evidence>
<organism evidence="3 4">
    <name type="scientific">Oceanidesulfovibrio indonesiensis</name>
    <dbReference type="NCBI Taxonomy" id="54767"/>
    <lineage>
        <taxon>Bacteria</taxon>
        <taxon>Pseudomonadati</taxon>
        <taxon>Thermodesulfobacteriota</taxon>
        <taxon>Desulfovibrionia</taxon>
        <taxon>Desulfovibrionales</taxon>
        <taxon>Desulfovibrionaceae</taxon>
        <taxon>Oceanidesulfovibrio</taxon>
    </lineage>
</organism>
<feature type="compositionally biased region" description="Basic and acidic residues" evidence="1">
    <location>
        <begin position="1"/>
        <end position="15"/>
    </location>
</feature>
<reference evidence="3 4" key="1">
    <citation type="submission" date="2018-06" db="EMBL/GenBank/DDBJ databases">
        <title>Complete genome of Desulfovibrio indonesiensis P37SLT.</title>
        <authorList>
            <person name="Crispim J.S."/>
            <person name="Vidigal P.M.P."/>
            <person name="Silva L.C.F."/>
            <person name="Laguardia C.N."/>
            <person name="Araujo L.C."/>
            <person name="Dias R.S."/>
            <person name="Sousa M.P."/>
            <person name="Paula S.O."/>
            <person name="Silva C."/>
        </authorList>
    </citation>
    <scope>NUCLEOTIDE SEQUENCE [LARGE SCALE GENOMIC DNA]</scope>
    <source>
        <strain evidence="3 4">P37SLT</strain>
    </source>
</reference>
<dbReference type="OrthoDB" id="9861944at2"/>
<comment type="caution">
    <text evidence="3">The sequence shown here is derived from an EMBL/GenBank/DDBJ whole genome shotgun (WGS) entry which is preliminary data.</text>
</comment>
<dbReference type="EMBL" id="QMIE01000007">
    <property type="protein sequence ID" value="TVM17312.1"/>
    <property type="molecule type" value="Genomic_DNA"/>
</dbReference>
<proteinExistence type="predicted"/>
<keyword evidence="2" id="KW-0472">Membrane</keyword>
<evidence type="ECO:0000313" key="4">
    <source>
        <dbReference type="Proteomes" id="UP000448292"/>
    </source>
</evidence>
<keyword evidence="2" id="KW-0812">Transmembrane</keyword>
<sequence length="158" mass="16966">MESKIEKGESLRKEPGSAGGDEAAEKRKTGERAKARRDIGWLALIVAFIAVLGIGAAYYVLNAKQQQVAVLAQDAVAASNEARDASQAAQSSVADMQARLDEWAALPEEVRSIMLQSMVDDLAGRARILADQLEGEADGETLQQLNTILDDLRSSLAR</sequence>
<keyword evidence="4" id="KW-1185">Reference proteome</keyword>
<feature type="transmembrane region" description="Helical" evidence="2">
    <location>
        <begin position="39"/>
        <end position="61"/>
    </location>
</feature>
<feature type="region of interest" description="Disordered" evidence="1">
    <location>
        <begin position="1"/>
        <end position="31"/>
    </location>
</feature>
<accession>A0A7M3MFB0</accession>
<name>A0A7M3MFB0_9BACT</name>
<dbReference type="Proteomes" id="UP000448292">
    <property type="component" value="Unassembled WGS sequence"/>
</dbReference>
<keyword evidence="2" id="KW-1133">Transmembrane helix</keyword>
<dbReference type="RefSeq" id="WP_144302890.1">
    <property type="nucleotide sequence ID" value="NZ_QMIE01000007.1"/>
</dbReference>
<dbReference type="AlphaFoldDB" id="A0A7M3MFB0"/>